<dbReference type="PANTHER" id="PTHR33164:SF43">
    <property type="entry name" value="HTH-TYPE TRANSCRIPTIONAL REPRESSOR YETL"/>
    <property type="match status" value="1"/>
</dbReference>
<dbReference type="RefSeq" id="WP_220226514.1">
    <property type="nucleotide sequence ID" value="NZ_JAICBX010000001.1"/>
</dbReference>
<dbReference type="PROSITE" id="PS01117">
    <property type="entry name" value="HTH_MARR_1"/>
    <property type="match status" value="1"/>
</dbReference>
<dbReference type="Gene3D" id="1.10.10.10">
    <property type="entry name" value="Winged helix-like DNA-binding domain superfamily/Winged helix DNA-binding domain"/>
    <property type="match status" value="1"/>
</dbReference>
<dbReference type="Proteomes" id="UP001196509">
    <property type="component" value="Unassembled WGS sequence"/>
</dbReference>
<keyword evidence="3" id="KW-0804">Transcription</keyword>
<keyword evidence="2" id="KW-0238">DNA-binding</keyword>
<dbReference type="EMBL" id="JAICBX010000001">
    <property type="protein sequence ID" value="MBW8635796.1"/>
    <property type="molecule type" value="Genomic_DNA"/>
</dbReference>
<dbReference type="GO" id="GO:0003677">
    <property type="term" value="F:DNA binding"/>
    <property type="evidence" value="ECO:0007669"/>
    <property type="project" value="UniProtKB-KW"/>
</dbReference>
<evidence type="ECO:0000256" key="3">
    <source>
        <dbReference type="ARBA" id="ARBA00023163"/>
    </source>
</evidence>
<dbReference type="Pfam" id="PF12802">
    <property type="entry name" value="MarR_2"/>
    <property type="match status" value="1"/>
</dbReference>
<dbReference type="GO" id="GO:0006950">
    <property type="term" value="P:response to stress"/>
    <property type="evidence" value="ECO:0007669"/>
    <property type="project" value="TreeGrafter"/>
</dbReference>
<dbReference type="PRINTS" id="PR00598">
    <property type="entry name" value="HTHMARR"/>
</dbReference>
<dbReference type="InterPro" id="IPR000835">
    <property type="entry name" value="HTH_MarR-typ"/>
</dbReference>
<keyword evidence="6" id="KW-1185">Reference proteome</keyword>
<evidence type="ECO:0000256" key="2">
    <source>
        <dbReference type="ARBA" id="ARBA00023125"/>
    </source>
</evidence>
<dbReference type="PANTHER" id="PTHR33164">
    <property type="entry name" value="TRANSCRIPTIONAL REGULATOR, MARR FAMILY"/>
    <property type="match status" value="1"/>
</dbReference>
<evidence type="ECO:0000313" key="6">
    <source>
        <dbReference type="Proteomes" id="UP001196509"/>
    </source>
</evidence>
<dbReference type="GO" id="GO:0003700">
    <property type="term" value="F:DNA-binding transcription factor activity"/>
    <property type="evidence" value="ECO:0007669"/>
    <property type="project" value="InterPro"/>
</dbReference>
<accession>A0AAE3CZK3</accession>
<keyword evidence="1" id="KW-0805">Transcription regulation</keyword>
<dbReference type="SMART" id="SM00347">
    <property type="entry name" value="HTH_MARR"/>
    <property type="match status" value="1"/>
</dbReference>
<dbReference type="InterPro" id="IPR023187">
    <property type="entry name" value="Tscrpt_reg_MarR-type_CS"/>
</dbReference>
<protein>
    <submittedName>
        <fullName evidence="5">MarR family transcriptional regulator</fullName>
    </submittedName>
</protein>
<feature type="domain" description="HTH marR-type" evidence="4">
    <location>
        <begin position="1"/>
        <end position="146"/>
    </location>
</feature>
<dbReference type="PROSITE" id="PS50995">
    <property type="entry name" value="HTH_MARR_2"/>
    <property type="match status" value="1"/>
</dbReference>
<comment type="caution">
    <text evidence="5">The sequence shown here is derived from an EMBL/GenBank/DDBJ whole genome shotgun (WGS) entry which is preliminary data.</text>
</comment>
<organism evidence="5 6">
    <name type="scientific">Flavimaribacter sediminis</name>
    <dbReference type="NCBI Taxonomy" id="2865987"/>
    <lineage>
        <taxon>Bacteria</taxon>
        <taxon>Pseudomonadati</taxon>
        <taxon>Pseudomonadota</taxon>
        <taxon>Alphaproteobacteria</taxon>
        <taxon>Hyphomicrobiales</taxon>
        <taxon>Rhizobiaceae</taxon>
        <taxon>Flavimaribacter</taxon>
    </lineage>
</organism>
<reference evidence="5" key="1">
    <citation type="submission" date="2021-08" db="EMBL/GenBank/DDBJ databases">
        <title>Hoeflea bacterium WL0058 sp. nov., isolated from the sediment.</title>
        <authorList>
            <person name="Wang L."/>
            <person name="Zhang D."/>
        </authorList>
    </citation>
    <scope>NUCLEOTIDE SEQUENCE</scope>
    <source>
        <strain evidence="5">WL0058</strain>
    </source>
</reference>
<evidence type="ECO:0000313" key="5">
    <source>
        <dbReference type="EMBL" id="MBW8635796.1"/>
    </source>
</evidence>
<gene>
    <name evidence="5" type="ORF">K1W69_01245</name>
</gene>
<evidence type="ECO:0000259" key="4">
    <source>
        <dbReference type="PROSITE" id="PS50995"/>
    </source>
</evidence>
<dbReference type="SUPFAM" id="SSF46785">
    <property type="entry name" value="Winged helix' DNA-binding domain"/>
    <property type="match status" value="1"/>
</dbReference>
<dbReference type="InterPro" id="IPR036390">
    <property type="entry name" value="WH_DNA-bd_sf"/>
</dbReference>
<evidence type="ECO:0000256" key="1">
    <source>
        <dbReference type="ARBA" id="ARBA00023015"/>
    </source>
</evidence>
<sequence>MTNTADPPETGPALFRFFNEIGIIAQLSGHAIERVLPHELKMAHFSVLNHLARLGGEPSLVEIARAMQVTKGAMTNTIARLEQRGFVAVTPDSRDRRSKRVRLTEAGLEARDNAVAAIAPQLLDLAKSVSAPDMIDALPLLEKIRQYLDAHRP</sequence>
<dbReference type="InterPro" id="IPR039422">
    <property type="entry name" value="MarR/SlyA-like"/>
</dbReference>
<dbReference type="InterPro" id="IPR036388">
    <property type="entry name" value="WH-like_DNA-bd_sf"/>
</dbReference>
<dbReference type="AlphaFoldDB" id="A0AAE3CZK3"/>
<proteinExistence type="predicted"/>
<name>A0AAE3CZK3_9HYPH</name>